<feature type="signal peptide" evidence="1">
    <location>
        <begin position="1"/>
        <end position="23"/>
    </location>
</feature>
<evidence type="ECO:0000313" key="3">
    <source>
        <dbReference type="Proteomes" id="UP001500791"/>
    </source>
</evidence>
<feature type="chain" id="PRO_5046180084" evidence="1">
    <location>
        <begin position="24"/>
        <end position="189"/>
    </location>
</feature>
<keyword evidence="3" id="KW-1185">Reference proteome</keyword>
<dbReference type="InterPro" id="IPR021395">
    <property type="entry name" value="DUF3035"/>
</dbReference>
<sequence>MRIRTVLTLSVATAAMLSLGACGSIKQGIGLTKVTPDEFLTVSSAPLVVPPEYGLTPPSLGAPRPQELAPESAARQILLGQRQAVTRTPGEQVLVAQAGGERADPLARYVVDDEFGDLAHKEEGWANRLMFWRKNDPATQAATNLMGSDGARTVDANSEHARMQALTGGREGITIAPRQDTRRFKLPGL</sequence>
<comment type="caution">
    <text evidence="2">The sequence shown here is derived from an EMBL/GenBank/DDBJ whole genome shotgun (WGS) entry which is preliminary data.</text>
</comment>
<proteinExistence type="predicted"/>
<dbReference type="Proteomes" id="UP001500791">
    <property type="component" value="Unassembled WGS sequence"/>
</dbReference>
<dbReference type="PROSITE" id="PS51257">
    <property type="entry name" value="PROKAR_LIPOPROTEIN"/>
    <property type="match status" value="1"/>
</dbReference>
<protein>
    <submittedName>
        <fullName evidence="2">DUF3035 domain-containing protein</fullName>
    </submittedName>
</protein>
<reference evidence="2 3" key="1">
    <citation type="journal article" date="2019" name="Int. J. Syst. Evol. Microbiol.">
        <title>The Global Catalogue of Microorganisms (GCM) 10K type strain sequencing project: providing services to taxonomists for standard genome sequencing and annotation.</title>
        <authorList>
            <consortium name="The Broad Institute Genomics Platform"/>
            <consortium name="The Broad Institute Genome Sequencing Center for Infectious Disease"/>
            <person name="Wu L."/>
            <person name="Ma J."/>
        </authorList>
    </citation>
    <scope>NUCLEOTIDE SEQUENCE [LARGE SCALE GENOMIC DNA]</scope>
    <source>
        <strain evidence="2 3">JCM 13476</strain>
    </source>
</reference>
<gene>
    <name evidence="2" type="ORF">GCM10009093_14810</name>
</gene>
<accession>A0ABN0YAZ6</accession>
<dbReference type="Pfam" id="PF11233">
    <property type="entry name" value="DUF3035"/>
    <property type="match status" value="1"/>
</dbReference>
<keyword evidence="1" id="KW-0732">Signal</keyword>
<dbReference type="RefSeq" id="WP_167176394.1">
    <property type="nucleotide sequence ID" value="NZ_BAAAEJ010000007.1"/>
</dbReference>
<evidence type="ECO:0000256" key="1">
    <source>
        <dbReference type="SAM" id="SignalP"/>
    </source>
</evidence>
<evidence type="ECO:0000313" key="2">
    <source>
        <dbReference type="EMBL" id="GAA0389211.1"/>
    </source>
</evidence>
<dbReference type="EMBL" id="BAAAEJ010000007">
    <property type="protein sequence ID" value="GAA0389211.1"/>
    <property type="molecule type" value="Genomic_DNA"/>
</dbReference>
<name>A0ABN0YAZ6_9CAUL</name>
<organism evidence="2 3">
    <name type="scientific">Brevundimonas terrae</name>
    <dbReference type="NCBI Taxonomy" id="363631"/>
    <lineage>
        <taxon>Bacteria</taxon>
        <taxon>Pseudomonadati</taxon>
        <taxon>Pseudomonadota</taxon>
        <taxon>Alphaproteobacteria</taxon>
        <taxon>Caulobacterales</taxon>
        <taxon>Caulobacteraceae</taxon>
        <taxon>Brevundimonas</taxon>
    </lineage>
</organism>